<keyword evidence="4 7" id="KW-0347">Helicase</keyword>
<evidence type="ECO:0000256" key="1">
    <source>
        <dbReference type="ARBA" id="ARBA00005446"/>
    </source>
</evidence>
<dbReference type="PROSITE" id="PS51192">
    <property type="entry name" value="HELICASE_ATP_BIND_1"/>
    <property type="match status" value="1"/>
</dbReference>
<comment type="subcellular location">
    <subcellularLocation>
        <location evidence="7">Nucleus</location>
    </subcellularLocation>
</comment>
<dbReference type="Pfam" id="PF00270">
    <property type="entry name" value="DEAD"/>
    <property type="match status" value="1"/>
</dbReference>
<dbReference type="SMART" id="SM00487">
    <property type="entry name" value="DEXDc"/>
    <property type="match status" value="1"/>
</dbReference>
<dbReference type="FunFam" id="3.40.50.300:FF:001389">
    <property type="entry name" value="ATP-dependent DNA helicase RecQ"/>
    <property type="match status" value="1"/>
</dbReference>
<dbReference type="eggNOG" id="KOG0351">
    <property type="taxonomic scope" value="Eukaryota"/>
</dbReference>
<comment type="catalytic activity">
    <reaction evidence="6 7">
        <text>Couples ATP hydrolysis with the unwinding of duplex DNA by translocating in the 3'-5' direction.</text>
        <dbReference type="EC" id="5.6.2.4"/>
    </reaction>
</comment>
<keyword evidence="5 7" id="KW-0067">ATP-binding</keyword>
<evidence type="ECO:0000256" key="4">
    <source>
        <dbReference type="ARBA" id="ARBA00022806"/>
    </source>
</evidence>
<dbReference type="GO" id="GO:0000724">
    <property type="term" value="P:double-strand break repair via homologous recombination"/>
    <property type="evidence" value="ECO:0007669"/>
    <property type="project" value="TreeGrafter"/>
</dbReference>
<dbReference type="Proteomes" id="UP000018144">
    <property type="component" value="Unassembled WGS sequence"/>
</dbReference>
<name>U4KZ52_PYROM</name>
<dbReference type="GO" id="GO:0005524">
    <property type="term" value="F:ATP binding"/>
    <property type="evidence" value="ECO:0007669"/>
    <property type="project" value="UniProtKB-KW"/>
</dbReference>
<dbReference type="GO" id="GO:0005737">
    <property type="term" value="C:cytoplasm"/>
    <property type="evidence" value="ECO:0007669"/>
    <property type="project" value="TreeGrafter"/>
</dbReference>
<dbReference type="EC" id="5.6.2.4" evidence="7"/>
<dbReference type="OMA" id="CRWQFLL"/>
<evidence type="ECO:0000256" key="3">
    <source>
        <dbReference type="ARBA" id="ARBA00022801"/>
    </source>
</evidence>
<evidence type="ECO:0000259" key="8">
    <source>
        <dbReference type="PROSITE" id="PS51192"/>
    </source>
</evidence>
<dbReference type="InterPro" id="IPR011545">
    <property type="entry name" value="DEAD/DEAH_box_helicase_dom"/>
</dbReference>
<dbReference type="PANTHER" id="PTHR13710">
    <property type="entry name" value="DNA HELICASE RECQ FAMILY MEMBER"/>
    <property type="match status" value="1"/>
</dbReference>
<evidence type="ECO:0000256" key="5">
    <source>
        <dbReference type="ARBA" id="ARBA00022840"/>
    </source>
</evidence>
<keyword evidence="7" id="KW-0539">Nucleus</keyword>
<dbReference type="GO" id="GO:0005634">
    <property type="term" value="C:nucleus"/>
    <property type="evidence" value="ECO:0007669"/>
    <property type="project" value="UniProtKB-SubCell"/>
</dbReference>
<evidence type="ECO:0000313" key="11">
    <source>
        <dbReference type="Proteomes" id="UP000018144"/>
    </source>
</evidence>
<keyword evidence="3 7" id="KW-0378">Hydrolase</keyword>
<feature type="domain" description="Helicase C-terminal" evidence="9">
    <location>
        <begin position="239"/>
        <end position="401"/>
    </location>
</feature>
<dbReference type="CDD" id="cd17920">
    <property type="entry name" value="DEXHc_RecQ"/>
    <property type="match status" value="1"/>
</dbReference>
<gene>
    <name evidence="10" type="ORF">PCON_06577</name>
</gene>
<dbReference type="OrthoDB" id="10261556at2759"/>
<dbReference type="InterPro" id="IPR004589">
    <property type="entry name" value="DNA_helicase_ATP-dep_RecQ"/>
</dbReference>
<dbReference type="GO" id="GO:0003676">
    <property type="term" value="F:nucleic acid binding"/>
    <property type="evidence" value="ECO:0007669"/>
    <property type="project" value="InterPro"/>
</dbReference>
<evidence type="ECO:0000259" key="9">
    <source>
        <dbReference type="PROSITE" id="PS51194"/>
    </source>
</evidence>
<dbReference type="InterPro" id="IPR014001">
    <property type="entry name" value="Helicase_ATP-bd"/>
</dbReference>
<comment type="catalytic activity">
    <reaction evidence="7">
        <text>ATP + H2O = ADP + phosphate + H(+)</text>
        <dbReference type="Rhea" id="RHEA:13065"/>
        <dbReference type="ChEBI" id="CHEBI:15377"/>
        <dbReference type="ChEBI" id="CHEBI:15378"/>
        <dbReference type="ChEBI" id="CHEBI:30616"/>
        <dbReference type="ChEBI" id="CHEBI:43474"/>
        <dbReference type="ChEBI" id="CHEBI:456216"/>
    </reaction>
</comment>
<dbReference type="SUPFAM" id="SSF52540">
    <property type="entry name" value="P-loop containing nucleoside triphosphate hydrolases"/>
    <property type="match status" value="1"/>
</dbReference>
<dbReference type="GO" id="GO:0043138">
    <property type="term" value="F:3'-5' DNA helicase activity"/>
    <property type="evidence" value="ECO:0007669"/>
    <property type="project" value="UniProtKB-EC"/>
</dbReference>
<evidence type="ECO:0000256" key="6">
    <source>
        <dbReference type="ARBA" id="ARBA00034617"/>
    </source>
</evidence>
<dbReference type="STRING" id="1076935.U4KZ52"/>
<dbReference type="PROSITE" id="PS51194">
    <property type="entry name" value="HELICASE_CTER"/>
    <property type="match status" value="1"/>
</dbReference>
<proteinExistence type="inferred from homology"/>
<dbReference type="SMART" id="SM00490">
    <property type="entry name" value="HELICc"/>
    <property type="match status" value="1"/>
</dbReference>
<dbReference type="GO" id="GO:0005694">
    <property type="term" value="C:chromosome"/>
    <property type="evidence" value="ECO:0007669"/>
    <property type="project" value="TreeGrafter"/>
</dbReference>
<dbReference type="PANTHER" id="PTHR13710:SF152">
    <property type="entry name" value="ATP-DEPENDENT DNA HELICASE Q5"/>
    <property type="match status" value="1"/>
</dbReference>
<keyword evidence="2 7" id="KW-0547">Nucleotide-binding</keyword>
<evidence type="ECO:0000256" key="7">
    <source>
        <dbReference type="RuleBase" id="RU364117"/>
    </source>
</evidence>
<dbReference type="Gene3D" id="3.40.50.300">
    <property type="entry name" value="P-loop containing nucleotide triphosphate hydrolases"/>
    <property type="match status" value="2"/>
</dbReference>
<dbReference type="InterPro" id="IPR001650">
    <property type="entry name" value="Helicase_C-like"/>
</dbReference>
<organism evidence="10 11">
    <name type="scientific">Pyronema omphalodes (strain CBS 100304)</name>
    <name type="common">Pyronema confluens</name>
    <dbReference type="NCBI Taxonomy" id="1076935"/>
    <lineage>
        <taxon>Eukaryota</taxon>
        <taxon>Fungi</taxon>
        <taxon>Dikarya</taxon>
        <taxon>Ascomycota</taxon>
        <taxon>Pezizomycotina</taxon>
        <taxon>Pezizomycetes</taxon>
        <taxon>Pezizales</taxon>
        <taxon>Pyronemataceae</taxon>
        <taxon>Pyronema</taxon>
    </lineage>
</organism>
<dbReference type="NCBIfam" id="TIGR00614">
    <property type="entry name" value="recQ_fam"/>
    <property type="match status" value="1"/>
</dbReference>
<dbReference type="EMBL" id="HF935329">
    <property type="protein sequence ID" value="CCX06990.1"/>
    <property type="molecule type" value="Genomic_DNA"/>
</dbReference>
<dbReference type="GO" id="GO:0009378">
    <property type="term" value="F:four-way junction helicase activity"/>
    <property type="evidence" value="ECO:0007669"/>
    <property type="project" value="TreeGrafter"/>
</dbReference>
<dbReference type="Pfam" id="PF00271">
    <property type="entry name" value="Helicase_C"/>
    <property type="match status" value="1"/>
</dbReference>
<reference evidence="10 11" key="1">
    <citation type="journal article" date="2013" name="PLoS Genet.">
        <title>The genome and development-dependent transcriptomes of Pyronema confluens: a window into fungal evolution.</title>
        <authorList>
            <person name="Traeger S."/>
            <person name="Altegoer F."/>
            <person name="Freitag M."/>
            <person name="Gabaldon T."/>
            <person name="Kempken F."/>
            <person name="Kumar A."/>
            <person name="Marcet-Houben M."/>
            <person name="Poggeler S."/>
            <person name="Stajich J.E."/>
            <person name="Nowrousian M."/>
        </authorList>
    </citation>
    <scope>NUCLEOTIDE SEQUENCE [LARGE SCALE GENOMIC DNA]</scope>
    <source>
        <strain evidence="11">CBS 100304</strain>
        <tissue evidence="10">Vegetative mycelium</tissue>
    </source>
</reference>
<feature type="domain" description="Helicase ATP-binding" evidence="8">
    <location>
        <begin position="34"/>
        <end position="209"/>
    </location>
</feature>
<dbReference type="GO" id="GO:0016887">
    <property type="term" value="F:ATP hydrolysis activity"/>
    <property type="evidence" value="ECO:0007669"/>
    <property type="project" value="RHEA"/>
</dbReference>
<keyword evidence="11" id="KW-1185">Reference proteome</keyword>
<dbReference type="InterPro" id="IPR032284">
    <property type="entry name" value="RecQ_Zn-bd"/>
</dbReference>
<dbReference type="InterPro" id="IPR027417">
    <property type="entry name" value="P-loop_NTPase"/>
</dbReference>
<sequence>MPPKRKFTSTADIDVTLRQVFKKDSFRSVQRQVIEAALEGRDVYLQASTGMGKSLTFQLPAVVASSGVTVVISPLLSIMANQVEALVAAGVKAAKLDSTISREERAEIFKDLESGRPTVRLLYVTPELCETPGFRAKLKWIYKQGELNRFVVDEAHCISEWGHDFRGAFKKLYWFKTEFPTVPVMAVTATANKRVRDDIVKILRLPPAPKLQMFLSSTSRTNLHYEIRYTNQDTPLLDNVIQWLKGVYKRRKSRVPNERPTAVSGLIYCQRRQTCEEVAKDLRSAGIGARPYHAALENHEKADTTTNWLLDKPGYDIIVATTAFGMGIDKPNVRFVFHWELPKSFEGYYQEAGRGGRDGNSARCILFYSREARDRTGWLISKEASKSEPTAESQSKVASFQALVKYCEDTNTCRHRAISNYFGDTEPPVCDYACDVCKDRNSVAQAKRNGLAAEEWISTQRESGSLYNGYVYDD</sequence>
<dbReference type="AlphaFoldDB" id="U4KZ52"/>
<evidence type="ECO:0000313" key="10">
    <source>
        <dbReference type="EMBL" id="CCX06990.1"/>
    </source>
</evidence>
<dbReference type="Pfam" id="PF16124">
    <property type="entry name" value="RecQ_Zn_bind"/>
    <property type="match status" value="1"/>
</dbReference>
<evidence type="ECO:0000256" key="2">
    <source>
        <dbReference type="ARBA" id="ARBA00022741"/>
    </source>
</evidence>
<accession>U4KZ52</accession>
<protein>
    <recommendedName>
        <fullName evidence="7">ATP-dependent DNA helicase</fullName>
        <ecNumber evidence="7">5.6.2.4</ecNumber>
    </recommendedName>
</protein>
<comment type="similarity">
    <text evidence="1 7">Belongs to the helicase family. RecQ subfamily.</text>
</comment>